<organism evidence="1 2">
    <name type="scientific">Flavobacterium collinsii</name>
    <dbReference type="NCBI Taxonomy" id="1114861"/>
    <lineage>
        <taxon>Bacteria</taxon>
        <taxon>Pseudomonadati</taxon>
        <taxon>Bacteroidota</taxon>
        <taxon>Flavobacteriia</taxon>
        <taxon>Flavobacteriales</taxon>
        <taxon>Flavobacteriaceae</taxon>
        <taxon>Flavobacterium</taxon>
    </lineage>
</organism>
<dbReference type="Proteomes" id="UP001152749">
    <property type="component" value="Chromosome"/>
</dbReference>
<protein>
    <submittedName>
        <fullName evidence="1">Uncharacterized protein</fullName>
    </submittedName>
</protein>
<dbReference type="KEGG" id="fcs:TRV642_4483"/>
<gene>
    <name evidence="1" type="ORF">TRV642_4483</name>
</gene>
<dbReference type="EMBL" id="OX336425">
    <property type="protein sequence ID" value="CAI2769135.1"/>
    <property type="molecule type" value="Genomic_DNA"/>
</dbReference>
<dbReference type="RefSeq" id="WP_263361584.1">
    <property type="nucleotide sequence ID" value="NZ_OX336425.1"/>
</dbReference>
<accession>A0A9W4TKT9</accession>
<reference evidence="1" key="1">
    <citation type="submission" date="2022-09" db="EMBL/GenBank/DDBJ databases">
        <authorList>
            <person name="Duchaud E."/>
        </authorList>
    </citation>
    <scope>NUCLEOTIDE SEQUENCE</scope>
    <source>
        <strain evidence="1">TRV642</strain>
    </source>
</reference>
<evidence type="ECO:0000313" key="2">
    <source>
        <dbReference type="Proteomes" id="UP001152749"/>
    </source>
</evidence>
<evidence type="ECO:0000313" key="1">
    <source>
        <dbReference type="EMBL" id="CAI2769135.1"/>
    </source>
</evidence>
<dbReference type="AlphaFoldDB" id="A0A9W4TKT9"/>
<sequence length="149" mass="17260">MPINYNDFDESAVYTFYHIHDTTVKHLEKKARLSPEEEKQLEVAVANMYTIEEYSKLLRAKGLRWSLPSLFQARGMNPTLILELYPGSEGYKKFGKEIVANVEYSDEDLKFIIESIRDETLRVKSILKFKLVPGFTDQEISTGDIYGVR</sequence>
<name>A0A9W4TKT9_9FLAO</name>
<proteinExistence type="predicted"/>